<dbReference type="Gene3D" id="3.40.960.10">
    <property type="entry name" value="VSR Endonuclease"/>
    <property type="match status" value="1"/>
</dbReference>
<reference evidence="2" key="1">
    <citation type="submission" date="2017-09" db="EMBL/GenBank/DDBJ databases">
        <title>Depth-based differentiation of microbial function through sediment-hosted aquifers and enrichment of novel symbionts in the deep terrestrial subsurface.</title>
        <authorList>
            <person name="Probst A.J."/>
            <person name="Ladd B."/>
            <person name="Jarett J.K."/>
            <person name="Geller-Mcgrath D.E."/>
            <person name="Sieber C.M.K."/>
            <person name="Emerson J.B."/>
            <person name="Anantharaman K."/>
            <person name="Thomas B.C."/>
            <person name="Malmstrom R."/>
            <person name="Stieglmeier M."/>
            <person name="Klingl A."/>
            <person name="Woyke T."/>
            <person name="Ryan C.M."/>
            <person name="Banfield J.F."/>
        </authorList>
    </citation>
    <scope>NUCLEOTIDE SEQUENCE [LARGE SCALE GENOMIC DNA]</scope>
</reference>
<gene>
    <name evidence="1" type="ORF">COU29_00165</name>
</gene>
<evidence type="ECO:0000313" key="2">
    <source>
        <dbReference type="Proteomes" id="UP000231426"/>
    </source>
</evidence>
<sequence length="130" mass="15110">MYRVTQQVTNLYNALINRGIKCKLEDDSDGHKTVDISIPASKINIEVDGLQHYIDPEQIKADFKRSYWSIENDDYDTFHVSNIVIDNHLEQVADALAIVARSHYNAIKEEEKEENDSVGIWNWIKNLFEK</sequence>
<organism evidence="1 2">
    <name type="scientific">Candidatus Magasanikbacteria bacterium CG10_big_fil_rev_8_21_14_0_10_36_32</name>
    <dbReference type="NCBI Taxonomy" id="1974646"/>
    <lineage>
        <taxon>Bacteria</taxon>
        <taxon>Candidatus Magasanikiibacteriota</taxon>
    </lineage>
</organism>
<evidence type="ECO:0008006" key="3">
    <source>
        <dbReference type="Google" id="ProtNLM"/>
    </source>
</evidence>
<proteinExistence type="predicted"/>
<dbReference type="EMBL" id="PFBV01000001">
    <property type="protein sequence ID" value="PIT88783.1"/>
    <property type="molecule type" value="Genomic_DNA"/>
</dbReference>
<evidence type="ECO:0000313" key="1">
    <source>
        <dbReference type="EMBL" id="PIT88783.1"/>
    </source>
</evidence>
<dbReference type="AlphaFoldDB" id="A0A2M6W7N5"/>
<accession>A0A2M6W7N5</accession>
<protein>
    <recommendedName>
        <fullName evidence="3">DUF559 domain-containing protein</fullName>
    </recommendedName>
</protein>
<comment type="caution">
    <text evidence="1">The sequence shown here is derived from an EMBL/GenBank/DDBJ whole genome shotgun (WGS) entry which is preliminary data.</text>
</comment>
<name>A0A2M6W7N5_9BACT</name>
<dbReference type="Proteomes" id="UP000231426">
    <property type="component" value="Unassembled WGS sequence"/>
</dbReference>